<feature type="region of interest" description="Disordered" evidence="2">
    <location>
        <begin position="4019"/>
        <end position="4039"/>
    </location>
</feature>
<feature type="signal peptide" evidence="3">
    <location>
        <begin position="1"/>
        <end position="20"/>
    </location>
</feature>
<accession>A0AAU9KE47</accession>
<organism evidence="4 5">
    <name type="scientific">Blepharisma stoltei</name>
    <dbReference type="NCBI Taxonomy" id="1481888"/>
    <lineage>
        <taxon>Eukaryota</taxon>
        <taxon>Sar</taxon>
        <taxon>Alveolata</taxon>
        <taxon>Ciliophora</taxon>
        <taxon>Postciliodesmatophora</taxon>
        <taxon>Heterotrichea</taxon>
        <taxon>Heterotrichida</taxon>
        <taxon>Blepharismidae</taxon>
        <taxon>Blepharisma</taxon>
    </lineage>
</organism>
<dbReference type="SMART" id="SM00261">
    <property type="entry name" value="FU"/>
    <property type="match status" value="4"/>
</dbReference>
<comment type="caution">
    <text evidence="4">The sequence shown here is derived from an EMBL/GenBank/DDBJ whole genome shotgun (WGS) entry which is preliminary data.</text>
</comment>
<evidence type="ECO:0000256" key="1">
    <source>
        <dbReference type="SAM" id="Coils"/>
    </source>
</evidence>
<keyword evidence="1" id="KW-0175">Coiled coil</keyword>
<evidence type="ECO:0000256" key="3">
    <source>
        <dbReference type="SAM" id="SignalP"/>
    </source>
</evidence>
<dbReference type="PANTHER" id="PTHR47236:SF4">
    <property type="entry name" value="GENE 9195-RELATED"/>
    <property type="match status" value="1"/>
</dbReference>
<evidence type="ECO:0000313" key="5">
    <source>
        <dbReference type="Proteomes" id="UP001162131"/>
    </source>
</evidence>
<dbReference type="PANTHER" id="PTHR47236">
    <property type="entry name" value="GENE, 32742-RELATED-RELATED"/>
    <property type="match status" value="1"/>
</dbReference>
<keyword evidence="3" id="KW-0732">Signal</keyword>
<feature type="compositionally biased region" description="Basic and acidic residues" evidence="2">
    <location>
        <begin position="4019"/>
        <end position="4029"/>
    </location>
</feature>
<name>A0AAU9KE47_9CILI</name>
<dbReference type="Proteomes" id="UP001162131">
    <property type="component" value="Unassembled WGS sequence"/>
</dbReference>
<dbReference type="EMBL" id="CAJZBQ010000064">
    <property type="protein sequence ID" value="CAG9336329.1"/>
    <property type="molecule type" value="Genomic_DNA"/>
</dbReference>
<sequence>MLKMIIAWLLLAFLNDQVMGSNTLNSSLDFGVLNANNTSSPKSIPATQKLPKEENNWSGKKRILSVCTDINCISCPSDPTCSTCADYYGVNSNGVCKACTDSTYCKTCDGSSQSTCTACVDHYGVDSGGVCQVCTDSTYCKICDGSNPGTCTTCVDHYGVDSGGACHACTDSTYCKTCDGSNPGTCTTCVDHYGVDSGGVCQACTDSTYCKTCDGSNPGTCTTCADYYGADSGGVCQACTDPTHCKKCDGSDQSICTACVSGYYVDSSNACIQCHISGCRNYLKITSGSGTYAAGATISVTVEKYTYTDTLTTSDSSNVYLFSTDSTANLFGTLSISYSSSSSGSTSVSITKVGTFTIEAHCVGFTKDSISITITEDTFSYIAFTGQPSGNACSGAAVTAYDQYGNIATSASGTITLIAFATTSGQVGKFKSTTVTGSLSSGVASSWSTCKILGTDTAFKLEASDSSGKNCLSNSFSVTQTISTATFTTTSLTASPGATFTLYVSVTDTDSDAYLGPVAGLSLTYHSGSALSSATYTNQGSGTWAVSASISTQGSYSLDITCTGCTASSSASVTISNVNAILINFPTYIHEGATSQTYQIKLSGTAPTSDVTVTISTTTSSSELVVNTASLTFTNGNYNTYQSVTIDLPYYYTSSLDYSIVLSHSLSSSDTTWNSANVIYDSSFYPSGLATLYIYDQDPVITVEDSVVVSQGGTATYQVSLSMQPINNVEIGVSASSSDITVSPATVTFTSSSWSSETFTVKSVSSSTIVGSTSYTLTYSLNADTAWTNAIKMPSTFETIVTVIQSSYGSLKLSNNFLDLSESQSGTYTVWLGSQPSDDVTVSISSGNSNVGVSPTPLTFTNSNYATAQTVTVTVNSVPSSMTNLYYTVSISHTTSSYDNNYNGLSASTTVDVVNLCTPAAYDWTATTTCSVTITNFDVSSGVPVPCSPGTYYSSGSCVTCPIGYYCPDGVNEYSCPSGHYQTATGKTSCTKVAEGYVFDSSSTSPTAVSSGSYSLSGSSSATSCKAGDMCPQTNIQEELKCPLGSYSSSTSQTSCTTCTAGKYCNYESSPTTCSGTYDYSPSGYNTCESCPYSAACSTYSVSLAVEGKYISSNAVTNCPSSQVCSVRFNFNPYTCPSGTTYSSNSCTECSTTTGCWTSGTTSCASPSYPWGPVCLTCMFPMYASGTCSYIDSSYKYTSTTSQTACSQGTFSPGRFDLCYGCSPGCFCNSGASTPLADMSSSSQVLNPLTTTAIYCLARTYNENSGIIDISMCKLCLPGFACPTYTDAIPASGSCSNDGGSGSPKCITSNKGQFAANGASDSETFNCPFGTYSDDIIPRATGADCTACTAGQLCPEGTSATPSSTSAGRFSQDFKSEILCPIGTYNSNTGQTSISSCSTCSTYTFCGNGFPSPALCYLGFTAKTTSSLCEICGISSSAAVCPASSYDPSSAISCSAGYFCPYGSYTIDQYSCDAGYYSLSATSTSSASVADCLECTAGTYCAAKSTSSTGASCSAGFYCLIGTPMSNYFACPPGYYSSSTANTDSSDCTQCTAGKACMTGTFDLSNSNGDCAAGSFCPDGTERPDQFACPAGTYSSSTSLTQASDCSSTSISYTGECAAGYYCPSGATKQYKCPPGTFMASTGAGSLASCTTCTAGYYCPDPSSTVNTAATVCDLGYYCNAGATAPLLCLPGYICSSITTTGTAMYAAPCTAGSLCPWGSSSDSTKCKEGFYCPSGTLVAYPCPPGTYRSTVGATALSDCSTLSTSGKYLDTFANTGSGTTCPKGYYCPTGTSDPIPCPAGTYNPSDGASASTDCVVCPEGKYCPYEATWSPSDCLAGKYCVKGTITPVKCPAGTYHANSGSTYLTKLSDCTSCDAGWYCDQPGSTETAGECKAGFYCAGKSITATPVGQSYGYICPAGSYCPTGTATLQPCPSGTFNNYQGATSSSDCIDCPKGFYCSSTTSAEPTGQCSAGYLCGTKETSSTPSGKETPAGTYAPAGSYASINCPRGTYNSAAGQGSCQTCDAGAYCQTTGLTSTTTCTTGHYCPSGTIDPIPCPPGTFRATTGATQLSECTPCTAGYYCAGYGLSAESGQCSAGYFCELASPFQTPPYLVDTTTDKYGPCIAGYYCPAGSTSRNANPCPAGTFNPSTLGASSSDCIPCTAGRACINTANVNDNTVCKVNYYCPQSSSSDQATQCEAGYRCPSGSANHIKCEPGTYQNSVGQGSCNACTAGLYCPRGTSDPTSNTCPAGHYCPSSTLYDKQYPCSPGTFSTATSAADSTTCISCSAGKYCDVYGVGDLTSLSCAGGFYCSSGSLYSQPMTGSGYGGICTRGYYCPAASSTTTKCDPGYYCSQDQMSTSGSQCSAGYYCTIQSIAPSPISSVNSAFSAGDICPKGYYCEAGSSTYAACPAGKYMPYKGAEDSTECISCPPGFYCDQTGTSYPATSSPANAPTACPAGYYCAGGDSSATPSTFCSAGYYCPTGSWEPIKCPDGQYQDQTMQSTCKTCSEGKYCESPATAETDCPAGHYCPSGTGYQYTYPCPVGTYNPDPGQPTSDACVLCDAGKYCETAGLSAPTGDCAAGWYCITGAVIDRPVTSSQGGICPRGSYCAAGSGTYTACTAGSYCNQQGLSAPVSTCNEGYWCGSSSTTAVPLDGTQGNICSAGTYCAAGASSQTNCPAGTMSVSKGLKQSSDCPSCPYGKYCATDGLTAVTGDCSAGYYCSGGSSIATQNGCTAGHYCEEGSFEEVLCDMGYYQLDTLKSSCDQCTLTNYCSGGTNVPTACPIGYYCPSGTRFDIEFPCPAGYYASTLGHSTCDDCPAGSVCDYGSSSTSTTCPIYSYCPKNTGVAPLCLAGTYNSATTGLTKSSDCTSCPAGSYCVDGRISDECEAGYLCVLASPTPTPTGSNAYGYQCPSGNYCTKGALISTACPSGLFRTLVGGAQSSDCTQCPPGSYCVNGNPNPISCPMGYYCPQGVNKPKPCPTRTYGSKAGATDLSACLACPGGYLCTRTGTGDYTQYPCGKVGYYCVVGATEPTPCPPGTYSSSTTAASIDDCIACPGGYYCPGASSSAISCEAGTYCPKGSPISKACPIGYYCKVNTATPTLCPSGYYCPKYDQSNLDQYQDSDEPPVSCPDTYVCPSGSFEPLQCTQGYYVSSNKCVLCPAGTYSDGTFSKCKSCFGGYVCVSGASRPNPISLEYHGGYECPEGYYCPVGSKTPTACPAATYNPTTAQTSYDACIDCPKNTYADTTGSAKCMPCGSNAYADVKSTTCLCYGKNRSYRKTDGSCVCNPNYHYIQDGITSSQGDSDIDCFNIVYDYCGESGIRDSYGNCVSTSSCSSECNGGSGKRMSGVGLCECDGTTTIDDICNKNCRENSLKTTYSNGAYTVTDPSTGETTTVDLVNSSGYYGKTSCSSSSCNVYSIDMTTTGPLGVYGLGNKLGSLYSNSTSRRYLAESSTTVSNPTICIQIEETFVFSIPNAQNYPIYVKDSLLNTNDGFDYGAFQELKRMIENPLNNITSFAFTFTEQGVYDFKDAADDSKHIIISVMGQGQQCLDPDIPIRPRFKSSMLTMGTQTKTNIIQDPNWPFIIGTACWLVGLVVLLILGIYFFHNKAWKYVTKERKRAYRDKQNELDIAILTEKPKQDSSDEESMKEVRSDVRLEKKTVIKEEENNEPMINDDIDPSIFQAMYDRLVEQDSQAKAAFMQKTEAEQEAMRHLLNNLAKLKKYLEETLGGLDDISDNEEEEEAAQLQLSPEEEMQKVMNGLLSKYIKEADYKTEAGKNLLYDSIINNPELSEKDKQDLIADFNANIQRIELALDNEKSKSQESLNKRLMERAAKRRQKNAGSQIESPSEIAETLDFIKKDPELAKEFFEKKKEIDVKTSKQINSEAGKLKEDLDAKLKTAKNKKEADAFVKEYDENVQELENRLNGDKKRQEAELAVRLRARKDKKFKEEVVAPRLERRMTTIKQPETSLVPTFFKEEDQVHVEQLEKRQEEEMQILYEKQAEEFQAIADEVEQELPISREDEKSRLETALRSSTNENERKQLLKELEQFQHLSVVDNSNQHSQLDSRLQERKRLRALKEAELKRKHEEERKVVEDKQEKEAENLKDDLTRNRLDELMRSNASPEEIARKIKDMMDDKHETELAAISAKKQAKLTEKQTEILQLALSQKADEIADIRNKFNRKRSEIEKSSLPMNNKVSELAKLEKKEADAMTIADYNFINNLNKEQDKAWREVESEFRQKLLDLADKHLQDTYNILQSMRSANPALLDQHLRQAQSEADKLRNQAENEYENKLRELDSRQAQLNQMQGERENEISALQKELDDADAKKRELAEMDRRRQEMADRQKQMIEEMKRRGISPEQMEEMIKKHQQETSEWEAAMERERQRQRERMQEKLNMKSAKHQQMIEAQIAKYKEDNMKMMQNKEDEKLSIKYPIDKPLKLYEPMWDIQTKLRISPLPVYKRNPVKAYADSSATLQSLLARVKRVEKIVENVDANQFENMMKAMEHVSGMIEKLN</sequence>
<dbReference type="Gene3D" id="2.10.50.10">
    <property type="entry name" value="Tumor Necrosis Factor Receptor, subunit A, domain 2"/>
    <property type="match status" value="7"/>
</dbReference>
<dbReference type="SUPFAM" id="SSF57184">
    <property type="entry name" value="Growth factor receptor domain"/>
    <property type="match status" value="10"/>
</dbReference>
<reference evidence="4" key="1">
    <citation type="submission" date="2021-09" db="EMBL/GenBank/DDBJ databases">
        <authorList>
            <consortium name="AG Swart"/>
            <person name="Singh M."/>
            <person name="Singh A."/>
            <person name="Seah K."/>
            <person name="Emmerich C."/>
        </authorList>
    </citation>
    <scope>NUCLEOTIDE SEQUENCE</scope>
    <source>
        <strain evidence="4">ATCC30299</strain>
    </source>
</reference>
<feature type="coiled-coil region" evidence="1">
    <location>
        <begin position="3883"/>
        <end position="3930"/>
    </location>
</feature>
<protein>
    <submittedName>
        <fullName evidence="4">Uncharacterized protein</fullName>
    </submittedName>
</protein>
<dbReference type="SMART" id="SM01411">
    <property type="entry name" value="Ephrin_rec_like"/>
    <property type="match status" value="34"/>
</dbReference>
<feature type="coiled-coil region" evidence="1">
    <location>
        <begin position="4272"/>
        <end position="4398"/>
    </location>
</feature>
<feature type="chain" id="PRO_5043403864" evidence="3">
    <location>
        <begin position="21"/>
        <end position="4516"/>
    </location>
</feature>
<dbReference type="InterPro" id="IPR009030">
    <property type="entry name" value="Growth_fac_rcpt_cys_sf"/>
</dbReference>
<gene>
    <name evidence="4" type="ORF">BSTOLATCC_MIC66207</name>
</gene>
<keyword evidence="5" id="KW-1185">Reference proteome</keyword>
<evidence type="ECO:0000313" key="4">
    <source>
        <dbReference type="EMBL" id="CAG9336329.1"/>
    </source>
</evidence>
<proteinExistence type="predicted"/>
<feature type="coiled-coil region" evidence="1">
    <location>
        <begin position="4072"/>
        <end position="4115"/>
    </location>
</feature>
<dbReference type="InterPro" id="IPR006212">
    <property type="entry name" value="Furin_repeat"/>
</dbReference>
<evidence type="ECO:0000256" key="2">
    <source>
        <dbReference type="SAM" id="MobiDB-lite"/>
    </source>
</evidence>